<proteinExistence type="predicted"/>
<evidence type="ECO:0008006" key="3">
    <source>
        <dbReference type="Google" id="ProtNLM"/>
    </source>
</evidence>
<dbReference type="EMBL" id="LQBM01000002">
    <property type="protein sequence ID" value="KUG59759.1"/>
    <property type="molecule type" value="Genomic_DNA"/>
</dbReference>
<accession>A0A0W8II96</accession>
<gene>
    <name evidence="1" type="ORF">AVL63_11780</name>
</gene>
<comment type="caution">
    <text evidence="1">The sequence shown here is derived from an EMBL/GenBank/DDBJ whole genome shotgun (WGS) entry which is preliminary data.</text>
</comment>
<organism evidence="1 2">
    <name type="scientific">Nesterenkonia jeotgali</name>
    <dbReference type="NCBI Taxonomy" id="317018"/>
    <lineage>
        <taxon>Bacteria</taxon>
        <taxon>Bacillati</taxon>
        <taxon>Actinomycetota</taxon>
        <taxon>Actinomycetes</taxon>
        <taxon>Micrococcales</taxon>
        <taxon>Micrococcaceae</taxon>
        <taxon>Nesterenkonia</taxon>
    </lineage>
</organism>
<reference evidence="2" key="1">
    <citation type="submission" date="2015-12" db="EMBL/GenBank/DDBJ databases">
        <authorList>
            <person name="Nair G.R."/>
            <person name="Kaur G."/>
            <person name="Mayilraj S."/>
        </authorList>
    </citation>
    <scope>NUCLEOTIDE SEQUENCE [LARGE SCALE GENOMIC DNA]</scope>
    <source>
        <strain evidence="2">CD08_7</strain>
    </source>
</reference>
<dbReference type="AlphaFoldDB" id="A0A0W8II96"/>
<sequence>MILYAPPEWDFDDSGLDDGLVIGRAREPELMGFHPNVTLIQVPLDGEVQTPEATLAGQQQAEPGLQSALRDYRLLQLDYDEVGAQEVPGVMRSAAHTTEEGVPVTLHQWVARRSGVEVSMTVTFPTALLPDWINISWMMRSALEWKETAS</sequence>
<evidence type="ECO:0000313" key="1">
    <source>
        <dbReference type="EMBL" id="KUG59759.1"/>
    </source>
</evidence>
<evidence type="ECO:0000313" key="2">
    <source>
        <dbReference type="Proteomes" id="UP000054023"/>
    </source>
</evidence>
<dbReference type="STRING" id="317018.AVL63_11780"/>
<keyword evidence="2" id="KW-1185">Reference proteome</keyword>
<name>A0A0W8II96_9MICC</name>
<dbReference type="Proteomes" id="UP000054023">
    <property type="component" value="Unassembled WGS sequence"/>
</dbReference>
<protein>
    <recommendedName>
        <fullName evidence="3">DUF1795 domain-containing protein</fullName>
    </recommendedName>
</protein>